<keyword evidence="8" id="KW-0862">Zinc</keyword>
<dbReference type="PROSITE" id="PS51873">
    <property type="entry name" value="TRIAD"/>
    <property type="match status" value="1"/>
</dbReference>
<dbReference type="InterPro" id="IPR002867">
    <property type="entry name" value="IBR_dom"/>
</dbReference>
<feature type="compositionally biased region" description="Basic and acidic residues" evidence="10">
    <location>
        <begin position="17"/>
        <end position="35"/>
    </location>
</feature>
<evidence type="ECO:0000259" key="12">
    <source>
        <dbReference type="PROSITE" id="PS51873"/>
    </source>
</evidence>
<dbReference type="GO" id="GO:0061630">
    <property type="term" value="F:ubiquitin protein ligase activity"/>
    <property type="evidence" value="ECO:0007669"/>
    <property type="project" value="UniProtKB-EC"/>
</dbReference>
<evidence type="ECO:0000256" key="7">
    <source>
        <dbReference type="ARBA" id="ARBA00022786"/>
    </source>
</evidence>
<dbReference type="InterPro" id="IPR031127">
    <property type="entry name" value="E3_UB_ligase_RBR"/>
</dbReference>
<evidence type="ECO:0000313" key="13">
    <source>
        <dbReference type="EMBL" id="WFD00591.1"/>
    </source>
</evidence>
<keyword evidence="13" id="KW-0012">Acyltransferase</keyword>
<proteinExistence type="predicted"/>
<sequence length="539" mass="62948">MYDDYAEDSQDDYTDSEDTRYANEDGRDIDYRNAESDMDDDQDEVDITSDDGMFAEQELSVSDLRRKPYEVDFKSLTIQMLEAAQSDQIEHIAGMFMVSKADAATLLHQFHWNKERLIERYMDEPDLVKTQAGIQEFHYQAGIRLDSHFVCTVCCLSAEDCGGEIATVALACGHRFCKDCYTHYVQQKVCEEGESRRIECMEECCSLIVNQDIIKALLPERSWHRYRLLLDRTYVQDHNTLRWCPAPDCEMAVECHVLPSQLRTTVPSVRCACGHWFCFGCGLAAHQPVICAIVRLWLKKCEDDSETANWISANTKECPKCNSTIEKNGGCNHMTCRKCRFEFCWMCSGPWSEHGNSWYHCNRYDEKAGSDARDSQAKSRASLERYLHYFNRYANHEQSARLDRDLYKRIEKKMDEMQVTSGLTWIEVQFLRKAADTLTECRMTLKWTYCMVYYLERNNMTELFEDNQRDLERAVEELSGQLEMPIDKDTIPAMRQKVTDRTHDTTHTVTAYVQKRREILLTDTSNGYQEDRWHWNIAV</sequence>
<dbReference type="SMART" id="SM00647">
    <property type="entry name" value="IBR"/>
    <property type="match status" value="2"/>
</dbReference>
<dbReference type="Gene3D" id="1.20.120.1750">
    <property type="match status" value="1"/>
</dbReference>
<evidence type="ECO:0000259" key="11">
    <source>
        <dbReference type="PROSITE" id="PS50089"/>
    </source>
</evidence>
<keyword evidence="7" id="KW-0833">Ubl conjugation pathway</keyword>
<dbReference type="AlphaFoldDB" id="A0AAJ5YUP4"/>
<dbReference type="Gene3D" id="3.30.40.10">
    <property type="entry name" value="Zinc/RING finger domain, C3HC4 (zinc finger)"/>
    <property type="match status" value="1"/>
</dbReference>
<evidence type="ECO:0000256" key="10">
    <source>
        <dbReference type="SAM" id="MobiDB-lite"/>
    </source>
</evidence>
<dbReference type="CDD" id="cd20356">
    <property type="entry name" value="Rcat_RBR_HHARI-like"/>
    <property type="match status" value="1"/>
</dbReference>
<protein>
    <recommendedName>
        <fullName evidence="2">RBR-type E3 ubiquitin transferase</fullName>
        <ecNumber evidence="2">2.3.2.31</ecNumber>
    </recommendedName>
</protein>
<dbReference type="FunFam" id="1.20.120.1750:FF:000007">
    <property type="entry name" value="RBR-type E3 ubiquitin transferase"/>
    <property type="match status" value="1"/>
</dbReference>
<dbReference type="GO" id="GO:0008270">
    <property type="term" value="F:zinc ion binding"/>
    <property type="evidence" value="ECO:0007669"/>
    <property type="project" value="UniProtKB-KW"/>
</dbReference>
<dbReference type="FunFam" id="3.30.40.10:FF:000019">
    <property type="entry name" value="RBR-type E3 ubiquitin transferase"/>
    <property type="match status" value="1"/>
</dbReference>
<evidence type="ECO:0000256" key="5">
    <source>
        <dbReference type="ARBA" id="ARBA00022737"/>
    </source>
</evidence>
<dbReference type="SUPFAM" id="SSF57850">
    <property type="entry name" value="RING/U-box"/>
    <property type="match status" value="3"/>
</dbReference>
<feature type="region of interest" description="Disordered" evidence="10">
    <location>
        <begin position="1"/>
        <end position="50"/>
    </location>
</feature>
<dbReference type="EMBL" id="CP119947">
    <property type="protein sequence ID" value="WFD00591.1"/>
    <property type="molecule type" value="Genomic_DNA"/>
</dbReference>
<dbReference type="PROSITE" id="PS00518">
    <property type="entry name" value="ZF_RING_1"/>
    <property type="match status" value="1"/>
</dbReference>
<dbReference type="CDD" id="cd20346">
    <property type="entry name" value="BRcat_RBR_ANKIB1"/>
    <property type="match status" value="1"/>
</dbReference>
<dbReference type="InterPro" id="IPR001841">
    <property type="entry name" value="Znf_RING"/>
</dbReference>
<accession>A0AAJ5YUP4</accession>
<dbReference type="GO" id="GO:0016567">
    <property type="term" value="P:protein ubiquitination"/>
    <property type="evidence" value="ECO:0007669"/>
    <property type="project" value="InterPro"/>
</dbReference>
<dbReference type="Pfam" id="PF22191">
    <property type="entry name" value="IBR_1"/>
    <property type="match status" value="1"/>
</dbReference>
<comment type="catalytic activity">
    <reaction evidence="1">
        <text>[E2 ubiquitin-conjugating enzyme]-S-ubiquitinyl-L-cysteine + [acceptor protein]-L-lysine = [E2 ubiquitin-conjugating enzyme]-L-cysteine + [acceptor protein]-N(6)-ubiquitinyl-L-lysine.</text>
        <dbReference type="EC" id="2.3.2.31"/>
    </reaction>
</comment>
<evidence type="ECO:0000313" key="14">
    <source>
        <dbReference type="Proteomes" id="UP001219567"/>
    </source>
</evidence>
<dbReference type="Pfam" id="PF19422">
    <property type="entry name" value="Ariadne"/>
    <property type="match status" value="1"/>
</dbReference>
<dbReference type="InterPro" id="IPR044066">
    <property type="entry name" value="TRIAD_supradom"/>
</dbReference>
<organism evidence="13 14">
    <name type="scientific">Malassezia yamatoensis</name>
    <dbReference type="NCBI Taxonomy" id="253288"/>
    <lineage>
        <taxon>Eukaryota</taxon>
        <taxon>Fungi</taxon>
        <taxon>Dikarya</taxon>
        <taxon>Basidiomycota</taxon>
        <taxon>Ustilaginomycotina</taxon>
        <taxon>Malasseziomycetes</taxon>
        <taxon>Malasseziales</taxon>
        <taxon>Malasseziaceae</taxon>
        <taxon>Malassezia</taxon>
    </lineage>
</organism>
<dbReference type="InterPro" id="IPR013083">
    <property type="entry name" value="Znf_RING/FYVE/PHD"/>
</dbReference>
<evidence type="ECO:0000256" key="1">
    <source>
        <dbReference type="ARBA" id="ARBA00001798"/>
    </source>
</evidence>
<keyword evidence="3 13" id="KW-0808">Transferase</keyword>
<gene>
    <name evidence="13" type="ORF">MYAM1_003342</name>
</gene>
<dbReference type="EC" id="2.3.2.31" evidence="2"/>
<evidence type="ECO:0000256" key="4">
    <source>
        <dbReference type="ARBA" id="ARBA00022723"/>
    </source>
</evidence>
<evidence type="ECO:0000256" key="3">
    <source>
        <dbReference type="ARBA" id="ARBA00022679"/>
    </source>
</evidence>
<dbReference type="PROSITE" id="PS50089">
    <property type="entry name" value="ZF_RING_2"/>
    <property type="match status" value="1"/>
</dbReference>
<evidence type="ECO:0000256" key="6">
    <source>
        <dbReference type="ARBA" id="ARBA00022771"/>
    </source>
</evidence>
<dbReference type="InterPro" id="IPR017907">
    <property type="entry name" value="Znf_RING_CS"/>
</dbReference>
<dbReference type="Proteomes" id="UP001219567">
    <property type="component" value="Chromosome 5"/>
</dbReference>
<dbReference type="Pfam" id="PF21235">
    <property type="entry name" value="UBA_ARI1"/>
    <property type="match status" value="1"/>
</dbReference>
<dbReference type="Pfam" id="PF01485">
    <property type="entry name" value="IBR"/>
    <property type="match status" value="1"/>
</dbReference>
<feature type="domain" description="RING-type" evidence="12">
    <location>
        <begin position="147"/>
        <end position="365"/>
    </location>
</feature>
<keyword evidence="6 9" id="KW-0863">Zinc-finger</keyword>
<name>A0AAJ5YUP4_9BASI</name>
<dbReference type="InterPro" id="IPR045840">
    <property type="entry name" value="Ariadne"/>
</dbReference>
<keyword evidence="5" id="KW-0677">Repeat</keyword>
<keyword evidence="4" id="KW-0479">Metal-binding</keyword>
<feature type="compositionally biased region" description="Acidic residues" evidence="10">
    <location>
        <begin position="36"/>
        <end position="49"/>
    </location>
</feature>
<evidence type="ECO:0000256" key="2">
    <source>
        <dbReference type="ARBA" id="ARBA00012251"/>
    </source>
</evidence>
<dbReference type="InterPro" id="IPR048962">
    <property type="entry name" value="ARIH1-like_UBL"/>
</dbReference>
<evidence type="ECO:0000256" key="8">
    <source>
        <dbReference type="ARBA" id="ARBA00022833"/>
    </source>
</evidence>
<feature type="domain" description="RING-type" evidence="11">
    <location>
        <begin position="151"/>
        <end position="190"/>
    </location>
</feature>
<feature type="compositionally biased region" description="Acidic residues" evidence="10">
    <location>
        <begin position="1"/>
        <end position="16"/>
    </location>
</feature>
<keyword evidence="14" id="KW-1185">Reference proteome</keyword>
<dbReference type="PANTHER" id="PTHR11685">
    <property type="entry name" value="RBR FAMILY RING FINGER AND IBR DOMAIN-CONTAINING"/>
    <property type="match status" value="1"/>
</dbReference>
<evidence type="ECO:0000256" key="9">
    <source>
        <dbReference type="PROSITE-ProRule" id="PRU00175"/>
    </source>
</evidence>
<reference evidence="13 14" key="1">
    <citation type="submission" date="2023-03" db="EMBL/GenBank/DDBJ databases">
        <title>Mating type loci evolution in Malassezia.</title>
        <authorList>
            <person name="Coelho M.A."/>
        </authorList>
    </citation>
    <scope>NUCLEOTIDE SEQUENCE [LARGE SCALE GENOMIC DNA]</scope>
    <source>
        <strain evidence="13 14">CBS 9725</strain>
    </source>
</reference>